<comment type="subcellular location">
    <subcellularLocation>
        <location evidence="1">Endoplasmic reticulum membrane</location>
        <topology evidence="1">Multi-pass membrane protein</topology>
    </subcellularLocation>
</comment>
<dbReference type="RefSeq" id="XP_007409258.1">
    <property type="nucleotide sequence ID" value="XM_007409196.1"/>
</dbReference>
<proteinExistence type="predicted"/>
<dbReference type="HOGENOM" id="CLU_048143_1_0_1"/>
<dbReference type="AlphaFoldDB" id="F4RJQ3"/>
<evidence type="ECO:0000256" key="9">
    <source>
        <dbReference type="SAM" id="Phobius"/>
    </source>
</evidence>
<gene>
    <name evidence="10" type="ORF">MELLADRAFT_71716</name>
</gene>
<protein>
    <submittedName>
        <fullName evidence="10">Uncharacterized protein</fullName>
    </submittedName>
</protein>
<evidence type="ECO:0000256" key="5">
    <source>
        <dbReference type="ARBA" id="ARBA00022989"/>
    </source>
</evidence>
<feature type="region of interest" description="Disordered" evidence="8">
    <location>
        <begin position="1"/>
        <end position="28"/>
    </location>
</feature>
<evidence type="ECO:0000313" key="11">
    <source>
        <dbReference type="Proteomes" id="UP000001072"/>
    </source>
</evidence>
<dbReference type="GO" id="GO:0034389">
    <property type="term" value="P:lipid droplet organization"/>
    <property type="evidence" value="ECO:0007669"/>
    <property type="project" value="TreeGrafter"/>
</dbReference>
<evidence type="ECO:0000256" key="7">
    <source>
        <dbReference type="ARBA" id="ARBA00023136"/>
    </source>
</evidence>
<accession>F4RJQ3</accession>
<dbReference type="EMBL" id="GL883104">
    <property type="protein sequence ID" value="EGG07351.1"/>
    <property type="molecule type" value="Genomic_DNA"/>
</dbReference>
<evidence type="ECO:0000256" key="3">
    <source>
        <dbReference type="ARBA" id="ARBA00022801"/>
    </source>
</evidence>
<dbReference type="PANTHER" id="PTHR23129:SF0">
    <property type="entry name" value="ACYL-COENZYME A DIPHOSPHATASE FITM2"/>
    <property type="match status" value="1"/>
</dbReference>
<keyword evidence="11" id="KW-1185">Reference proteome</keyword>
<dbReference type="GO" id="GO:0008654">
    <property type="term" value="P:phospholipid biosynthetic process"/>
    <property type="evidence" value="ECO:0007669"/>
    <property type="project" value="TreeGrafter"/>
</dbReference>
<feature type="transmembrane region" description="Helical" evidence="9">
    <location>
        <begin position="304"/>
        <end position="327"/>
    </location>
</feature>
<evidence type="ECO:0000256" key="4">
    <source>
        <dbReference type="ARBA" id="ARBA00022824"/>
    </source>
</evidence>
<dbReference type="FunCoup" id="F4RJQ3">
    <property type="interactions" value="139"/>
</dbReference>
<feature type="transmembrane region" description="Helical" evidence="9">
    <location>
        <begin position="44"/>
        <end position="66"/>
    </location>
</feature>
<dbReference type="PANTHER" id="PTHR23129">
    <property type="entry name" value="ACYL-COENZYME A DIPHOSPHATASE FITM2"/>
    <property type="match status" value="1"/>
</dbReference>
<feature type="region of interest" description="Disordered" evidence="8">
    <location>
        <begin position="146"/>
        <end position="168"/>
    </location>
</feature>
<feature type="compositionally biased region" description="Polar residues" evidence="8">
    <location>
        <begin position="157"/>
        <end position="168"/>
    </location>
</feature>
<feature type="transmembrane region" description="Helical" evidence="9">
    <location>
        <begin position="120"/>
        <end position="138"/>
    </location>
</feature>
<sequence>MASLRSRSKENSQDFHSSPPPNQSAKSEEPSQHWLQLRVFNLPFLPVLASAVLFFTIVLGTCYSYSLYSIDNPNLPIHQLTRIPTSSLVSTHNAHPSVPSSTLPYFAKKSNFFNQTFVKLGWAWTSLAVWAHLILFATHHTSHSKATEESEKRINDSRQSTNGSQTQIQSNHVARSMTLYCTATALWIFLTQWFFGSSLIDRLLVLTGAECVPSMIHPNEGPDKLKIAATKLSNAYCERRWGQRLPGLDSFTIATHRPYWSGGIDISGHAFLLSFSILLILSTLAPSIRLLWSSKPIPTPYRVGVYANLTLVGIWWWMLLMTSLYFHGPAEKAAGLVVGVGAWWISEMTVDKLMG</sequence>
<keyword evidence="6" id="KW-0443">Lipid metabolism</keyword>
<feature type="transmembrane region" description="Helical" evidence="9">
    <location>
        <begin position="270"/>
        <end position="292"/>
    </location>
</feature>
<dbReference type="KEGG" id="mlr:MELLADRAFT_71716"/>
<dbReference type="STRING" id="747676.F4RJQ3"/>
<dbReference type="GO" id="GO:0019915">
    <property type="term" value="P:lipid storage"/>
    <property type="evidence" value="ECO:0007669"/>
    <property type="project" value="InterPro"/>
</dbReference>
<dbReference type="eggNOG" id="KOG3750">
    <property type="taxonomic scope" value="Eukaryota"/>
</dbReference>
<dbReference type="VEuPathDB" id="FungiDB:MELLADRAFT_71716"/>
<keyword evidence="2 9" id="KW-0812">Transmembrane</keyword>
<feature type="compositionally biased region" description="Basic and acidic residues" evidence="8">
    <location>
        <begin position="146"/>
        <end position="156"/>
    </location>
</feature>
<dbReference type="GeneID" id="18931910"/>
<evidence type="ECO:0000256" key="6">
    <source>
        <dbReference type="ARBA" id="ARBA00023098"/>
    </source>
</evidence>
<name>F4RJQ3_MELLP</name>
<dbReference type="GO" id="GO:0010945">
    <property type="term" value="F:coenzyme A diphosphatase activity"/>
    <property type="evidence" value="ECO:0007669"/>
    <property type="project" value="InterPro"/>
</dbReference>
<reference evidence="11" key="1">
    <citation type="journal article" date="2011" name="Proc. Natl. Acad. Sci. U.S.A.">
        <title>Obligate biotrophy features unraveled by the genomic analysis of rust fungi.</title>
        <authorList>
            <person name="Duplessis S."/>
            <person name="Cuomo C.A."/>
            <person name="Lin Y.-C."/>
            <person name="Aerts A."/>
            <person name="Tisserant E."/>
            <person name="Veneault-Fourrey C."/>
            <person name="Joly D.L."/>
            <person name="Hacquard S."/>
            <person name="Amselem J."/>
            <person name="Cantarel B.L."/>
            <person name="Chiu R."/>
            <person name="Coutinho P.M."/>
            <person name="Feau N."/>
            <person name="Field M."/>
            <person name="Frey P."/>
            <person name="Gelhaye E."/>
            <person name="Goldberg J."/>
            <person name="Grabherr M.G."/>
            <person name="Kodira C.D."/>
            <person name="Kohler A."/>
            <person name="Kuees U."/>
            <person name="Lindquist E.A."/>
            <person name="Lucas S.M."/>
            <person name="Mago R."/>
            <person name="Mauceli E."/>
            <person name="Morin E."/>
            <person name="Murat C."/>
            <person name="Pangilinan J.L."/>
            <person name="Park R."/>
            <person name="Pearson M."/>
            <person name="Quesneville H."/>
            <person name="Rouhier N."/>
            <person name="Sakthikumar S."/>
            <person name="Salamov A.A."/>
            <person name="Schmutz J."/>
            <person name="Selles B."/>
            <person name="Shapiro H."/>
            <person name="Tanguay P."/>
            <person name="Tuskan G.A."/>
            <person name="Henrissat B."/>
            <person name="Van de Peer Y."/>
            <person name="Rouze P."/>
            <person name="Ellis J.G."/>
            <person name="Dodds P.N."/>
            <person name="Schein J.E."/>
            <person name="Zhong S."/>
            <person name="Hamelin R.C."/>
            <person name="Grigoriev I.V."/>
            <person name="Szabo L.J."/>
            <person name="Martin F."/>
        </authorList>
    </citation>
    <scope>NUCLEOTIDE SEQUENCE [LARGE SCALE GENOMIC DNA]</scope>
    <source>
        <strain evidence="11">98AG31 / pathotype 3-4-7</strain>
    </source>
</reference>
<evidence type="ECO:0000313" key="10">
    <source>
        <dbReference type="EMBL" id="EGG07351.1"/>
    </source>
</evidence>
<dbReference type="Proteomes" id="UP000001072">
    <property type="component" value="Unassembled WGS sequence"/>
</dbReference>
<dbReference type="InParanoid" id="F4RJQ3"/>
<evidence type="ECO:0000256" key="2">
    <source>
        <dbReference type="ARBA" id="ARBA00022692"/>
    </source>
</evidence>
<keyword evidence="4" id="KW-0256">Endoplasmic reticulum</keyword>
<dbReference type="Pfam" id="PF10261">
    <property type="entry name" value="FIT"/>
    <property type="match status" value="2"/>
</dbReference>
<dbReference type="OrthoDB" id="5579088at2759"/>
<dbReference type="InterPro" id="IPR019388">
    <property type="entry name" value="FIT"/>
</dbReference>
<keyword evidence="5 9" id="KW-1133">Transmembrane helix</keyword>
<evidence type="ECO:0000256" key="8">
    <source>
        <dbReference type="SAM" id="MobiDB-lite"/>
    </source>
</evidence>
<keyword evidence="7 9" id="KW-0472">Membrane</keyword>
<feature type="transmembrane region" description="Helical" evidence="9">
    <location>
        <begin position="177"/>
        <end position="195"/>
    </location>
</feature>
<keyword evidence="3" id="KW-0378">Hydrolase</keyword>
<dbReference type="GO" id="GO:0005789">
    <property type="term" value="C:endoplasmic reticulum membrane"/>
    <property type="evidence" value="ECO:0007669"/>
    <property type="project" value="UniProtKB-SubCell"/>
</dbReference>
<evidence type="ECO:0000256" key="1">
    <source>
        <dbReference type="ARBA" id="ARBA00004477"/>
    </source>
</evidence>
<organism evidence="11">
    <name type="scientific">Melampsora larici-populina (strain 98AG31 / pathotype 3-4-7)</name>
    <name type="common">Poplar leaf rust fungus</name>
    <dbReference type="NCBI Taxonomy" id="747676"/>
    <lineage>
        <taxon>Eukaryota</taxon>
        <taxon>Fungi</taxon>
        <taxon>Dikarya</taxon>
        <taxon>Basidiomycota</taxon>
        <taxon>Pucciniomycotina</taxon>
        <taxon>Pucciniomycetes</taxon>
        <taxon>Pucciniales</taxon>
        <taxon>Melampsoraceae</taxon>
        <taxon>Melampsora</taxon>
    </lineage>
</organism>